<evidence type="ECO:0000313" key="2">
    <source>
        <dbReference type="Proteomes" id="UP000009234"/>
    </source>
</evidence>
<gene>
    <name evidence="1" type="ordered locus">Desru_3534</name>
</gene>
<dbReference type="KEGG" id="dru:Desru_3534"/>
<dbReference type="HOGENOM" id="CLU_1841918_0_0_9"/>
<protein>
    <submittedName>
        <fullName evidence="1">Uncharacterized protein</fullName>
    </submittedName>
</protein>
<dbReference type="RefSeq" id="WP_013843483.1">
    <property type="nucleotide sequence ID" value="NC_015589.1"/>
</dbReference>
<reference evidence="1 2" key="2">
    <citation type="journal article" date="2012" name="Stand. Genomic Sci.">
        <title>Complete genome sequence of the sulfate-reducing firmicute Desulfotomaculum ruminis type strain (DL(T)).</title>
        <authorList>
            <person name="Spring S."/>
            <person name="Visser M."/>
            <person name="Lu M."/>
            <person name="Copeland A."/>
            <person name="Lapidus A."/>
            <person name="Lucas S."/>
            <person name="Cheng J.F."/>
            <person name="Han C."/>
            <person name="Tapia R."/>
            <person name="Goodwin L.A."/>
            <person name="Pitluck S."/>
            <person name="Ivanova N."/>
            <person name="Land M."/>
            <person name="Hauser L."/>
            <person name="Larimer F."/>
            <person name="Rohde M."/>
            <person name="Goker M."/>
            <person name="Detter J.C."/>
            <person name="Kyrpides N.C."/>
            <person name="Woyke T."/>
            <person name="Schaap P.J."/>
            <person name="Plugge C.M."/>
            <person name="Muyzer G."/>
            <person name="Kuever J."/>
            <person name="Pereira I.A."/>
            <person name="Parshina S.N."/>
            <person name="Bernier-Latmani R."/>
            <person name="Stams A.J."/>
            <person name="Klenk H.P."/>
        </authorList>
    </citation>
    <scope>NUCLEOTIDE SEQUENCE [LARGE SCALE GENOMIC DNA]</scope>
    <source>
        <strain evidence="2">ATCC 23193 / DSM 2154 / NCIB 8452 / DL</strain>
    </source>
</reference>
<dbReference type="AlphaFoldDB" id="F6DMH6"/>
<dbReference type="OrthoDB" id="2082084at2"/>
<proteinExistence type="predicted"/>
<accession>F6DMH6</accession>
<dbReference type="InterPro" id="IPR047907">
    <property type="entry name" value="CD1375-like"/>
</dbReference>
<dbReference type="Proteomes" id="UP000009234">
    <property type="component" value="Chromosome"/>
</dbReference>
<reference evidence="2" key="1">
    <citation type="submission" date="2011-05" db="EMBL/GenBank/DDBJ databases">
        <title>Complete sequence of Desulfotomaculum ruminis DSM 2154.</title>
        <authorList>
            <person name="Lucas S."/>
            <person name="Copeland A."/>
            <person name="Lapidus A."/>
            <person name="Cheng J.-F."/>
            <person name="Goodwin L."/>
            <person name="Pitluck S."/>
            <person name="Lu M."/>
            <person name="Detter J.C."/>
            <person name="Han C."/>
            <person name="Tapia R."/>
            <person name="Land M."/>
            <person name="Hauser L."/>
            <person name="Kyrpides N."/>
            <person name="Ivanova N."/>
            <person name="Mikhailova N."/>
            <person name="Pagani I."/>
            <person name="Stams A.J.M."/>
            <person name="Plugge C.M."/>
            <person name="Muyzer G."/>
            <person name="Kuever J."/>
            <person name="Parshina S.N."/>
            <person name="Ivanova A.E."/>
            <person name="Nazina T.N."/>
            <person name="Brambilla E."/>
            <person name="Spring S."/>
            <person name="Klenk H.-P."/>
            <person name="Woyke T."/>
        </authorList>
    </citation>
    <scope>NUCLEOTIDE SEQUENCE [LARGE SCALE GENOMIC DNA]</scope>
    <source>
        <strain evidence="2">ATCC 23193 / DSM 2154 / NCIB 8452 / DL</strain>
    </source>
</reference>
<name>F6DMH6_DESRL</name>
<dbReference type="EMBL" id="CP002780">
    <property type="protein sequence ID" value="AEG61737.1"/>
    <property type="molecule type" value="Genomic_DNA"/>
</dbReference>
<sequence>MFLVYNKNDGLVVQASETEPVLAPGQDYVFAHDPELNLSNYEAIKVVNKEGCHLELIPTAEWNNKVSGGRNITLDEKVAKLEKYSLVLMEAVAKLSEANPGTVSTELMAELVLAGRRTIDQVPTDIQKEVSGRIASAIE</sequence>
<dbReference type="STRING" id="696281.Desru_3534"/>
<keyword evidence="2" id="KW-1185">Reference proteome</keyword>
<evidence type="ECO:0000313" key="1">
    <source>
        <dbReference type="EMBL" id="AEG61737.1"/>
    </source>
</evidence>
<dbReference type="NCBIfam" id="NF040910">
    <property type="entry name" value="CD1375_fam"/>
    <property type="match status" value="1"/>
</dbReference>
<organism evidence="1 2">
    <name type="scientific">Desulforamulus ruminis (strain ATCC 23193 / DSM 2154 / NCIMB 8452 / DL)</name>
    <name type="common">Desulfotomaculum ruminis</name>
    <dbReference type="NCBI Taxonomy" id="696281"/>
    <lineage>
        <taxon>Bacteria</taxon>
        <taxon>Bacillati</taxon>
        <taxon>Bacillota</taxon>
        <taxon>Clostridia</taxon>
        <taxon>Eubacteriales</taxon>
        <taxon>Peptococcaceae</taxon>
        <taxon>Desulforamulus</taxon>
    </lineage>
</organism>